<protein>
    <submittedName>
        <fullName evidence="1">Toprim-like</fullName>
    </submittedName>
</protein>
<name>A0A1H6MMT3_9PSED</name>
<evidence type="ECO:0000313" key="2">
    <source>
        <dbReference type="Proteomes" id="UP000182272"/>
    </source>
</evidence>
<dbReference type="Proteomes" id="UP000182272">
    <property type="component" value="Chromosome I"/>
</dbReference>
<dbReference type="SUPFAM" id="SSF56731">
    <property type="entry name" value="DNA primase core"/>
    <property type="match status" value="1"/>
</dbReference>
<dbReference type="AlphaFoldDB" id="A0A1H6MMT3"/>
<evidence type="ECO:0000313" key="1">
    <source>
        <dbReference type="EMBL" id="SEH99832.1"/>
    </source>
</evidence>
<organism evidence="1 2">
    <name type="scientific">Pseudomonas asplenii</name>
    <dbReference type="NCBI Taxonomy" id="53407"/>
    <lineage>
        <taxon>Bacteria</taxon>
        <taxon>Pseudomonadati</taxon>
        <taxon>Pseudomonadota</taxon>
        <taxon>Gammaproteobacteria</taxon>
        <taxon>Pseudomonadales</taxon>
        <taxon>Pseudomonadaceae</taxon>
        <taxon>Pseudomonas</taxon>
    </lineage>
</organism>
<accession>A0A1H6MMT3</accession>
<sequence>MNARFTPEQFDRIYLDDVVPELQHDKELGFQSKDESLEYFNKGICPGCGERTIYVSKLKPFQIKCNRLNQCGYEEKTRERYRYLFENLSDRFPSTVDNPNATADAYLQRTRGFEIKRITGWYDQARRQMADGSYAATVRFPLCDGYWERIIDATAVAANNGDKAGIRKGMKYKGYGWEPKGQAYQKDDLVFVVEGIFHAIALWLAGYKAIAAISCNNFPWQIIEAEQGKGVRWVIALDDDRAGHDVIPKYRDRLTTMKESCQVALSGTRDWDDVYRDGQLDDVFIQDALYQGQLFCARSAIHKAYLLYTRRPRPFFLVEFGQCLFSARVNTSELQKDLDDMPRKPGEEPTGYRTEFTKHTTISQVANCVPRFEYLERDAISGEQRYFFKFDFPNRRLNCREPLPPSAITEPRGFAKALLERTPGGMFEGGEKVLGMLKSDWLRDPNVVRTLPFVGYDEVTGAYCYPGFGFYKGKAMQVNDHGFLDIKGQGLKTSARSYPMHRGQLFDPSWFNDFKSVFGLNGLASLAWWTGSLFAEQIRAVQQGWAFLELTGAAGAGKSTLIRFLWRLVGRKNEEGIKPSGSGASAIGLLRSLSAVSNLPVVLMESDKETTDAMGRTVIIQYNWDEIKSLFDINAKLRVTGVKTGNSDTDALIFRGSICISQNTMVEGSEAIITRIGYFHMTCDHHTAELKEVADRLKAMPVEQLSGYLATVLCQESAWLQKYFDVYRDCERRFLALGGVSHARIVQVHAQILAAAMATQSLFPDWSDRDIDSLAKHLEARALDRQQTLSAESKTAALFWQAYHYLNEQVVTIDDGSGPRQETRETLNHSSDKGLIAINIQHFQTASRAAGLEALPTILLQKALKTSKTHTFLETRKCHSRIEQRSLNCWIFKKNG</sequence>
<proteinExistence type="predicted"/>
<dbReference type="InterPro" id="IPR034154">
    <property type="entry name" value="TOPRIM_DnaG/twinkle"/>
</dbReference>
<dbReference type="CDD" id="cd01029">
    <property type="entry name" value="TOPRIM_primases"/>
    <property type="match status" value="1"/>
</dbReference>
<dbReference type="RefSeq" id="WP_019360728.1">
    <property type="nucleotide sequence ID" value="NZ_LT629972.1"/>
</dbReference>
<dbReference type="Pfam" id="PF13155">
    <property type="entry name" value="Toprim_2"/>
    <property type="match status" value="1"/>
</dbReference>
<reference evidence="1 2" key="1">
    <citation type="submission" date="2016-10" db="EMBL/GenBank/DDBJ databases">
        <authorList>
            <person name="de Groot N.N."/>
        </authorList>
    </citation>
    <scope>NUCLEOTIDE SEQUENCE [LARGE SCALE GENOMIC DNA]</scope>
    <source>
        <strain evidence="1 2">LMG 2158</strain>
    </source>
</reference>
<dbReference type="OrthoDB" id="5618772at2"/>
<gene>
    <name evidence="1" type="ORF">SAMN05216581_1115</name>
</gene>
<dbReference type="Gene3D" id="3.40.1360.10">
    <property type="match status" value="1"/>
</dbReference>
<dbReference type="EMBL" id="LT629972">
    <property type="protein sequence ID" value="SEH99832.1"/>
    <property type="molecule type" value="Genomic_DNA"/>
</dbReference>